<evidence type="ECO:0000259" key="2">
    <source>
        <dbReference type="Pfam" id="PF07331"/>
    </source>
</evidence>
<sequence length="194" mass="20461">MNKNKATRAEADSARKVSIPDLVISLIAIAGGIGIIIYGFGMRRLSTGHLGPGLFPIVGGILFIVFGAILAIESLRGTVESESEELDEILEAHAAAGEDEEKIGAGGSFEFTDESKSRLVVNGLVVIGGVLGYILLAEHLGFILTMFLMILAIMLALKEKPIRAVVFSAVVTAVLFLAFEKGLLVQLPDGILGI</sequence>
<feature type="transmembrane region" description="Helical" evidence="1">
    <location>
        <begin position="142"/>
        <end position="157"/>
    </location>
</feature>
<feature type="domain" description="DUF1468" evidence="2">
    <location>
        <begin position="26"/>
        <end position="188"/>
    </location>
</feature>
<keyword evidence="1" id="KW-1133">Transmembrane helix</keyword>
<keyword evidence="5" id="KW-1185">Reference proteome</keyword>
<keyword evidence="1" id="KW-0472">Membrane</keyword>
<feature type="transmembrane region" description="Helical" evidence="1">
    <location>
        <begin position="164"/>
        <end position="184"/>
    </location>
</feature>
<proteinExistence type="predicted"/>
<dbReference type="Proteomes" id="UP001273799">
    <property type="component" value="Unassembled WGS sequence"/>
</dbReference>
<protein>
    <submittedName>
        <fullName evidence="4">Tripartite tricarboxylate transporter TctB family protein</fullName>
    </submittedName>
</protein>
<feature type="transmembrane region" description="Helical" evidence="1">
    <location>
        <begin position="21"/>
        <end position="41"/>
    </location>
</feature>
<accession>A0A0K9EUU2</accession>
<dbReference type="Proteomes" id="UP000182744">
    <property type="component" value="Unassembled WGS sequence"/>
</dbReference>
<evidence type="ECO:0000313" key="4">
    <source>
        <dbReference type="EMBL" id="SDE65593.1"/>
    </source>
</evidence>
<reference evidence="3" key="3">
    <citation type="submission" date="2023-10" db="EMBL/GenBank/DDBJ databases">
        <title>Whole Genome based description of the genera Actinobaculum and Actinotignum reveals a complex phylogenetic relationship within the species included in the genus Actinotignum.</title>
        <authorList>
            <person name="Jensen C.S."/>
            <person name="Dargis R."/>
            <person name="Kemp M."/>
            <person name="Christensen J.J."/>
        </authorList>
    </citation>
    <scope>NUCLEOTIDE SEQUENCE</scope>
    <source>
        <strain evidence="3">Actinobaculum_suis_CCUG19206T</strain>
    </source>
</reference>
<feature type="transmembrane region" description="Helical" evidence="1">
    <location>
        <begin position="119"/>
        <end position="136"/>
    </location>
</feature>
<name>A0A0K9EUU2_9ACTO</name>
<dbReference type="Pfam" id="PF07331">
    <property type="entry name" value="TctB"/>
    <property type="match status" value="1"/>
</dbReference>
<reference evidence="5" key="2">
    <citation type="submission" date="2016-10" db="EMBL/GenBank/DDBJ databases">
        <authorList>
            <person name="Varghese N."/>
        </authorList>
    </citation>
    <scope>NUCLEOTIDE SEQUENCE [LARGE SCALE GENOMIC DNA]</scope>
    <source>
        <strain evidence="5">DSM 20639</strain>
    </source>
</reference>
<gene>
    <name evidence="3" type="ORF">R6G71_02075</name>
    <name evidence="4" type="ORF">SAMN05421878_1213</name>
</gene>
<dbReference type="AlphaFoldDB" id="A0A0K9EUU2"/>
<evidence type="ECO:0000313" key="5">
    <source>
        <dbReference type="Proteomes" id="UP000182744"/>
    </source>
</evidence>
<keyword evidence="1" id="KW-0812">Transmembrane</keyword>
<dbReference type="OrthoDB" id="3267284at2"/>
<dbReference type="RefSeq" id="WP_049618937.1">
    <property type="nucleotide sequence ID" value="NZ_FNAU01000021.1"/>
</dbReference>
<organism evidence="4 5">
    <name type="scientific">Actinobaculum suis</name>
    <dbReference type="NCBI Taxonomy" id="1657"/>
    <lineage>
        <taxon>Bacteria</taxon>
        <taxon>Bacillati</taxon>
        <taxon>Actinomycetota</taxon>
        <taxon>Actinomycetes</taxon>
        <taxon>Actinomycetales</taxon>
        <taxon>Actinomycetaceae</taxon>
        <taxon>Actinobaculum</taxon>
    </lineage>
</organism>
<reference evidence="4" key="1">
    <citation type="submission" date="2016-10" db="EMBL/GenBank/DDBJ databases">
        <authorList>
            <person name="Varghese N."/>
            <person name="Submissions S."/>
        </authorList>
    </citation>
    <scope>NUCLEOTIDE SEQUENCE</scope>
    <source>
        <strain evidence="4">DSM 20639</strain>
    </source>
</reference>
<dbReference type="InterPro" id="IPR009936">
    <property type="entry name" value="DUF1468"/>
</dbReference>
<evidence type="ECO:0000256" key="1">
    <source>
        <dbReference type="SAM" id="Phobius"/>
    </source>
</evidence>
<dbReference type="EMBL" id="JAWNFU010000001">
    <property type="protein sequence ID" value="MDY5152842.1"/>
    <property type="molecule type" value="Genomic_DNA"/>
</dbReference>
<dbReference type="PATRIC" id="fig|1657.3.peg.82"/>
<feature type="transmembrane region" description="Helical" evidence="1">
    <location>
        <begin position="53"/>
        <end position="72"/>
    </location>
</feature>
<dbReference type="EMBL" id="FNAU01000021">
    <property type="protein sequence ID" value="SDE65593.1"/>
    <property type="molecule type" value="Genomic_DNA"/>
</dbReference>
<evidence type="ECO:0000313" key="3">
    <source>
        <dbReference type="EMBL" id="MDY5152842.1"/>
    </source>
</evidence>